<proteinExistence type="inferred from homology"/>
<dbReference type="STRING" id="1672749.BJF92_03920"/>
<dbReference type="InterPro" id="IPR035093">
    <property type="entry name" value="RelE/ParE_toxin_dom_sf"/>
</dbReference>
<evidence type="ECO:0000256" key="1">
    <source>
        <dbReference type="ARBA" id="ARBA00006226"/>
    </source>
</evidence>
<dbReference type="RefSeq" id="WP_075635740.1">
    <property type="nucleotide sequence ID" value="NZ_MKIO01000033.1"/>
</dbReference>
<dbReference type="InterPro" id="IPR007712">
    <property type="entry name" value="RelE/ParE_toxin"/>
</dbReference>
<dbReference type="PANTHER" id="PTHR35601">
    <property type="entry name" value="TOXIN RELE"/>
    <property type="match status" value="1"/>
</dbReference>
<keyword evidence="2" id="KW-1277">Toxin-antitoxin system</keyword>
<evidence type="ECO:0000313" key="4">
    <source>
        <dbReference type="Proteomes" id="UP000186143"/>
    </source>
</evidence>
<dbReference type="PANTHER" id="PTHR35601:SF1">
    <property type="entry name" value="TOXIN RELE"/>
    <property type="match status" value="1"/>
</dbReference>
<reference evidence="3 4" key="1">
    <citation type="submission" date="2016-09" db="EMBL/GenBank/DDBJ databases">
        <title>Rhizobium sp. nov., a novel species isolated from the rice rhizosphere.</title>
        <authorList>
            <person name="Zhao J."/>
            <person name="Zhang X."/>
        </authorList>
    </citation>
    <scope>NUCLEOTIDE SEQUENCE [LARGE SCALE GENOMIC DNA]</scope>
    <source>
        <strain evidence="3 4">MH17</strain>
    </source>
</reference>
<sequence>MAWAIDFRDTARKQLGRLAPPDSARIIRFLEERLATHENPRKLGLALKGTERGGLWRYRVGDYRIICEIQDDRLVVLVVEIGHRREIYR</sequence>
<comment type="similarity">
    <text evidence="1">Belongs to the RelE toxin family.</text>
</comment>
<dbReference type="AlphaFoldDB" id="A0A1Q9AHF2"/>
<protein>
    <submittedName>
        <fullName evidence="3">Addiction module toxin RelE</fullName>
    </submittedName>
</protein>
<name>A0A1Q9AHF2_9HYPH</name>
<dbReference type="OrthoDB" id="5570653at2"/>
<dbReference type="Gene3D" id="3.30.2310.20">
    <property type="entry name" value="RelE-like"/>
    <property type="match status" value="1"/>
</dbReference>
<dbReference type="SUPFAM" id="SSF143011">
    <property type="entry name" value="RelE-like"/>
    <property type="match status" value="1"/>
</dbReference>
<dbReference type="Pfam" id="PF05016">
    <property type="entry name" value="ParE_toxin"/>
    <property type="match status" value="1"/>
</dbReference>
<gene>
    <name evidence="3" type="ORF">BJF92_03920</name>
</gene>
<evidence type="ECO:0000313" key="3">
    <source>
        <dbReference type="EMBL" id="OLP54554.1"/>
    </source>
</evidence>
<organism evidence="3 4">
    <name type="scientific">Xaviernesmea rhizosphaerae</name>
    <dbReference type="NCBI Taxonomy" id="1672749"/>
    <lineage>
        <taxon>Bacteria</taxon>
        <taxon>Pseudomonadati</taxon>
        <taxon>Pseudomonadota</taxon>
        <taxon>Alphaproteobacteria</taxon>
        <taxon>Hyphomicrobiales</taxon>
        <taxon>Rhizobiaceae</taxon>
        <taxon>Rhizobium/Agrobacterium group</taxon>
        <taxon>Xaviernesmea</taxon>
    </lineage>
</organism>
<comment type="caution">
    <text evidence="3">The sequence shown here is derived from an EMBL/GenBank/DDBJ whole genome shotgun (WGS) entry which is preliminary data.</text>
</comment>
<dbReference type="EMBL" id="MKIO01000033">
    <property type="protein sequence ID" value="OLP54554.1"/>
    <property type="molecule type" value="Genomic_DNA"/>
</dbReference>
<dbReference type="Proteomes" id="UP000186143">
    <property type="component" value="Unassembled WGS sequence"/>
</dbReference>
<evidence type="ECO:0000256" key="2">
    <source>
        <dbReference type="ARBA" id="ARBA00022649"/>
    </source>
</evidence>
<accession>A0A1Q9AHF2</accession>